<keyword evidence="2" id="KW-1185">Reference proteome</keyword>
<reference evidence="3" key="1">
    <citation type="submission" date="2025-08" db="UniProtKB">
        <authorList>
            <consortium name="RefSeq"/>
        </authorList>
    </citation>
    <scope>IDENTIFICATION</scope>
    <source>
        <tissue evidence="3">Epidermis and Blubber</tissue>
    </source>
</reference>
<dbReference type="Proteomes" id="UP000694857">
    <property type="component" value="Chromosome 7"/>
</dbReference>
<name>A0A8B8XU12_BALMU</name>
<feature type="compositionally biased region" description="Basic and acidic residues" evidence="1">
    <location>
        <begin position="361"/>
        <end position="375"/>
    </location>
</feature>
<dbReference type="GeneID" id="118897778"/>
<organism evidence="2 3">
    <name type="scientific">Balaenoptera musculus</name>
    <name type="common">Blue whale</name>
    <dbReference type="NCBI Taxonomy" id="9771"/>
    <lineage>
        <taxon>Eukaryota</taxon>
        <taxon>Metazoa</taxon>
        <taxon>Chordata</taxon>
        <taxon>Craniata</taxon>
        <taxon>Vertebrata</taxon>
        <taxon>Euteleostomi</taxon>
        <taxon>Mammalia</taxon>
        <taxon>Eutheria</taxon>
        <taxon>Laurasiatheria</taxon>
        <taxon>Artiodactyla</taxon>
        <taxon>Whippomorpha</taxon>
        <taxon>Cetacea</taxon>
        <taxon>Mysticeti</taxon>
        <taxon>Balaenopteridae</taxon>
        <taxon>Balaenoptera</taxon>
    </lineage>
</organism>
<feature type="region of interest" description="Disordered" evidence="1">
    <location>
        <begin position="150"/>
        <end position="231"/>
    </location>
</feature>
<dbReference type="AlphaFoldDB" id="A0A8B8XU12"/>
<feature type="region of interest" description="Disordered" evidence="1">
    <location>
        <begin position="313"/>
        <end position="391"/>
    </location>
</feature>
<feature type="compositionally biased region" description="Polar residues" evidence="1">
    <location>
        <begin position="211"/>
        <end position="231"/>
    </location>
</feature>
<protein>
    <submittedName>
        <fullName evidence="3">Uncharacterized protein LOC118897778</fullName>
    </submittedName>
</protein>
<evidence type="ECO:0000313" key="3">
    <source>
        <dbReference type="RefSeq" id="XP_036712991.1"/>
    </source>
</evidence>
<sequence length="406" mass="44460">MYCRPVLPRPPSPAPSFEPRQRILSGHPADPCEGPSVTGLAPRRRDPRAPTPALAPLGSGFHSAREPAVPPFRQLCRLSGCPLHASSPTLSYFARPPSDGCLEMSLPQKSIPCRLSWPHTRTGTQSDSLPTAAQPARQYAHQALREQLVRNNTTGVRGGKATAPPKERPPAGSRRGALPGRLPTRRLPHGFPAQHKPQSTRVRLTHHHQGTDTLPPSDPSTESVCKGGLQQTGQTGRFLKNEEKTLPTSACETIHCVSRTATERREAFPQFWKKHRIQVSARDGPGCVLGSGDTTDKQDTRRDLMRLPSWQERQKIAHSGGQQPPCHEDTRGALRSHLDGEDPRPPTNSQHPLASCVVKPRGTERLKGKRGEEPRLGAQTLSARPTKLSGDHTVERPVVTTCHEFT</sequence>
<dbReference type="OrthoDB" id="10372889at2759"/>
<evidence type="ECO:0000313" key="2">
    <source>
        <dbReference type="Proteomes" id="UP000694857"/>
    </source>
</evidence>
<accession>A0A8B8XU12</accession>
<dbReference type="RefSeq" id="XP_036712991.1">
    <property type="nucleotide sequence ID" value="XM_036857096.1"/>
</dbReference>
<feature type="compositionally biased region" description="Basic and acidic residues" evidence="1">
    <location>
        <begin position="326"/>
        <end position="344"/>
    </location>
</feature>
<dbReference type="KEGG" id="bmus:118897778"/>
<feature type="compositionally biased region" description="Pro residues" evidence="1">
    <location>
        <begin position="7"/>
        <end position="16"/>
    </location>
</feature>
<feature type="region of interest" description="Disordered" evidence="1">
    <location>
        <begin position="1"/>
        <end position="66"/>
    </location>
</feature>
<evidence type="ECO:0000256" key="1">
    <source>
        <dbReference type="SAM" id="MobiDB-lite"/>
    </source>
</evidence>
<gene>
    <name evidence="3" type="primary">LOC118897778</name>
</gene>
<proteinExistence type="predicted"/>